<protein>
    <submittedName>
        <fullName evidence="1">Uncharacterized protein</fullName>
    </submittedName>
</protein>
<sequence>MIYALVSFFTPNGLHIMGAVKTGKVLDAMEKSFYYPVSWSEAHRYKALLDQEGVPYEIQSPLDLPILEEGKLAIVFPSIPLRLYAWVRTLFYRDGLRYPDTFSSFR</sequence>
<dbReference type="STRING" id="54914.AV540_02555"/>
<evidence type="ECO:0000313" key="2">
    <source>
        <dbReference type="Proteomes" id="UP000316882"/>
    </source>
</evidence>
<proteinExistence type="predicted"/>
<reference evidence="1 2" key="1">
    <citation type="submission" date="2019-06" db="EMBL/GenBank/DDBJ databases">
        <title>Whole genome shotgun sequence of Brevibacillus parabrevis NBRC 12334.</title>
        <authorList>
            <person name="Hosoyama A."/>
            <person name="Uohara A."/>
            <person name="Ohji S."/>
            <person name="Ichikawa N."/>
        </authorList>
    </citation>
    <scope>NUCLEOTIDE SEQUENCE [LARGE SCALE GENOMIC DNA]</scope>
    <source>
        <strain evidence="1 2">NBRC 12334</strain>
    </source>
</reference>
<name>A0A4Y3PN92_BREPA</name>
<evidence type="ECO:0000313" key="1">
    <source>
        <dbReference type="EMBL" id="GEB31871.1"/>
    </source>
</evidence>
<keyword evidence="2" id="KW-1185">Reference proteome</keyword>
<dbReference type="AlphaFoldDB" id="A0A4Y3PN92"/>
<accession>A0A4Y3PN92</accession>
<comment type="caution">
    <text evidence="1">The sequence shown here is derived from an EMBL/GenBank/DDBJ whole genome shotgun (WGS) entry which is preliminary data.</text>
</comment>
<dbReference type="EMBL" id="BJMH01000005">
    <property type="protein sequence ID" value="GEB31871.1"/>
    <property type="molecule type" value="Genomic_DNA"/>
</dbReference>
<organism evidence="1 2">
    <name type="scientific">Brevibacillus parabrevis</name>
    <dbReference type="NCBI Taxonomy" id="54914"/>
    <lineage>
        <taxon>Bacteria</taxon>
        <taxon>Bacillati</taxon>
        <taxon>Bacillota</taxon>
        <taxon>Bacilli</taxon>
        <taxon>Bacillales</taxon>
        <taxon>Paenibacillaceae</taxon>
        <taxon>Brevibacillus</taxon>
    </lineage>
</organism>
<gene>
    <name evidence="1" type="ORF">BPA01_14510</name>
</gene>
<dbReference type="Proteomes" id="UP000316882">
    <property type="component" value="Unassembled WGS sequence"/>
</dbReference>